<proteinExistence type="predicted"/>
<evidence type="ECO:0000313" key="1">
    <source>
        <dbReference type="EMBL" id="CAQ83331.1"/>
    </source>
</evidence>
<sequence length="46" mass="5478">MNTNENRLLYCISAEKQRFVITTLIKRCPFKTHQKISKRAVSMNQH</sequence>
<evidence type="ECO:0000313" key="3">
    <source>
        <dbReference type="Proteomes" id="UP000002747"/>
    </source>
</evidence>
<dbReference type="KEGG" id="pay:PAU_01239"/>
<reference evidence="2" key="1">
    <citation type="journal article" date="2008" name="Proc. Natl. Acad. Sci. U.S.A.">
        <title>Rapid virulence annotation (RVA): identification of virulence factors using a bacterial genome library and multiple invertebrate hosts.</title>
        <authorList>
            <person name="Waterfield N.R."/>
            <person name="Sanchez-Contreras M."/>
            <person name="Eleftherianos I."/>
            <person name="Dowling A."/>
            <person name="Wilkinson P."/>
            <person name="Parkhill J."/>
            <person name="Thomson N."/>
            <person name="Reynolds S.E."/>
            <person name="Bode H.B."/>
            <person name="Dorus S."/>
            <person name="Ffrench-Constant R.H."/>
        </authorList>
    </citation>
    <scope>NUCLEOTIDE SEQUENCE</scope>
    <source>
        <strain evidence="2">ATCC 43949</strain>
    </source>
</reference>
<dbReference type="EMBL" id="FM211044">
    <property type="protein sequence ID" value="CAR66583.1"/>
    <property type="molecule type" value="Genomic_DNA"/>
</dbReference>
<accession>C7BQW5</accession>
<accession>B6VKA3</accession>
<protein>
    <submittedName>
        <fullName evidence="2">Uncharacterized protein</fullName>
    </submittedName>
</protein>
<gene>
    <name evidence="1" type="ordered locus">PAU_01239</name>
    <name evidence="2" type="ORF">PA-RVA2-4245</name>
</gene>
<dbReference type="Proteomes" id="UP000002747">
    <property type="component" value="Chromosome"/>
</dbReference>
<organism evidence="2">
    <name type="scientific">Photorhabdus asymbiotica subsp. asymbiotica (strain ATCC 43949 / 3105-77)</name>
    <name type="common">Xenorhabdus luminescens (strain 2)</name>
    <dbReference type="NCBI Taxonomy" id="553480"/>
    <lineage>
        <taxon>Bacteria</taxon>
        <taxon>Pseudomonadati</taxon>
        <taxon>Pseudomonadota</taxon>
        <taxon>Gammaproteobacteria</taxon>
        <taxon>Enterobacterales</taxon>
        <taxon>Morganellaceae</taxon>
        <taxon>Photorhabdus</taxon>
    </lineage>
</organism>
<reference evidence="1" key="2">
    <citation type="submission" date="2008-05" db="EMBL/GenBank/DDBJ databases">
        <authorList>
            <person name="Crossman L.C."/>
        </authorList>
    </citation>
    <scope>NUCLEOTIDE SEQUENCE</scope>
    <source>
        <strain evidence="1">ATCC43949</strain>
    </source>
</reference>
<evidence type="ECO:0000313" key="2">
    <source>
        <dbReference type="EMBL" id="CAR66583.1"/>
    </source>
</evidence>
<reference evidence="1 3" key="4">
    <citation type="journal article" date="2009" name="BMC Genomics">
        <title>Comparative genomics of the emerging human pathogen Photorhabdus asymbiotica with the insect pathogen Photorhabdus luminescens.</title>
        <authorList>
            <person name="Wilkinson P."/>
            <person name="Waterfield N.R."/>
            <person name="Crossman L."/>
            <person name="Corton C."/>
            <person name="Sanchez-Contreras M."/>
            <person name="Vlisidou I."/>
            <person name="Barron A."/>
            <person name="Bignell A."/>
            <person name="Clark L."/>
            <person name="Ormond D."/>
            <person name="Mayho M."/>
            <person name="Bason N."/>
            <person name="Smith F."/>
            <person name="Simmonds M."/>
            <person name="Churcher C."/>
            <person name="Harris D."/>
            <person name="Thompson N.R."/>
            <person name="Quail M."/>
            <person name="Parkhill J."/>
            <person name="ffrench-Constant R.H."/>
        </authorList>
    </citation>
    <scope>NUCLEOTIDE SEQUENCE [LARGE SCALE GENOMIC DNA]</scope>
    <source>
        <strain evidence="3">ATCC 43949 / 3105-77</strain>
        <strain evidence="1">ATCC43949</strain>
    </source>
</reference>
<dbReference type="AlphaFoldDB" id="B6VKA3"/>
<name>B6VKA3_PHOAA</name>
<dbReference type="EMBL" id="FM162591">
    <property type="protein sequence ID" value="CAQ83331.1"/>
    <property type="molecule type" value="Genomic_DNA"/>
</dbReference>
<reference evidence="2" key="3">
    <citation type="submission" date="2008-09" db="EMBL/GenBank/DDBJ databases">
        <authorList>
            <person name="Thomson N.R."/>
        </authorList>
    </citation>
    <scope>NUCLEOTIDE SEQUENCE</scope>
    <source>
        <strain evidence="2">ATCC 43949</strain>
    </source>
</reference>